<name>K2MID2_9HYPH</name>
<evidence type="ECO:0000313" key="2">
    <source>
        <dbReference type="Proteomes" id="UP000006786"/>
    </source>
</evidence>
<gene>
    <name evidence="1" type="ORF">NA2_20619</name>
</gene>
<comment type="caution">
    <text evidence="1">The sequence shown here is derived from an EMBL/GenBank/DDBJ whole genome shotgun (WGS) entry which is preliminary data.</text>
</comment>
<sequence length="125" mass="13426">MMHMCKDRIAATPAEGIDPQSIEASVGAEQIFSSILEPLHDLARRRPVGGLQTQSQSSRCRHMLDHVGEADADTDVMPGVESICDRAMMTADVCGTAPSCKATDAVIDTRLSANLRTACAERNLK</sequence>
<evidence type="ECO:0000313" key="1">
    <source>
        <dbReference type="EMBL" id="EKF16912.1"/>
    </source>
</evidence>
<protein>
    <submittedName>
        <fullName evidence="1">Tartrate dehydrogenase</fullName>
    </submittedName>
</protein>
<accession>K2MID2</accession>
<keyword evidence="2" id="KW-1185">Reference proteome</keyword>
<organism evidence="1 2">
    <name type="scientific">Nitratireductor pacificus pht-3B</name>
    <dbReference type="NCBI Taxonomy" id="391937"/>
    <lineage>
        <taxon>Bacteria</taxon>
        <taxon>Pseudomonadati</taxon>
        <taxon>Pseudomonadota</taxon>
        <taxon>Alphaproteobacteria</taxon>
        <taxon>Hyphomicrobiales</taxon>
        <taxon>Phyllobacteriaceae</taxon>
        <taxon>Nitratireductor</taxon>
    </lineage>
</organism>
<dbReference type="STRING" id="391937.NA2_20619"/>
<dbReference type="Proteomes" id="UP000006786">
    <property type="component" value="Unassembled WGS sequence"/>
</dbReference>
<dbReference type="EMBL" id="AMRM01000035">
    <property type="protein sequence ID" value="EKF16912.1"/>
    <property type="molecule type" value="Genomic_DNA"/>
</dbReference>
<reference evidence="1 2" key="1">
    <citation type="journal article" date="2012" name="J. Bacteriol.">
        <title>Genome Sequence of Nitratireductor pacificus Type Strain pht-3B.</title>
        <authorList>
            <person name="Lai Q."/>
            <person name="Li G."/>
            <person name="Shao Z."/>
        </authorList>
    </citation>
    <scope>NUCLEOTIDE SEQUENCE [LARGE SCALE GENOMIC DNA]</scope>
    <source>
        <strain evidence="2">pht-3B</strain>
    </source>
</reference>
<dbReference type="AlphaFoldDB" id="K2MID2"/>
<proteinExistence type="predicted"/>